<comment type="caution">
    <text evidence="1">The sequence shown here is derived from an EMBL/GenBank/DDBJ whole genome shotgun (WGS) entry which is preliminary data.</text>
</comment>
<evidence type="ECO:0008006" key="3">
    <source>
        <dbReference type="Google" id="ProtNLM"/>
    </source>
</evidence>
<organism evidence="1 2">
    <name type="scientific">Actinoplanes subglobosus</name>
    <dbReference type="NCBI Taxonomy" id="1547892"/>
    <lineage>
        <taxon>Bacteria</taxon>
        <taxon>Bacillati</taxon>
        <taxon>Actinomycetota</taxon>
        <taxon>Actinomycetes</taxon>
        <taxon>Micromonosporales</taxon>
        <taxon>Micromonosporaceae</taxon>
        <taxon>Actinoplanes</taxon>
    </lineage>
</organism>
<keyword evidence="2" id="KW-1185">Reference proteome</keyword>
<evidence type="ECO:0000313" key="2">
    <source>
        <dbReference type="Proteomes" id="UP001595867"/>
    </source>
</evidence>
<dbReference type="Proteomes" id="UP001595867">
    <property type="component" value="Unassembled WGS sequence"/>
</dbReference>
<protein>
    <recommendedName>
        <fullName evidence="3">PknH-like extracellular domain-containing protein</fullName>
    </recommendedName>
</protein>
<evidence type="ECO:0000313" key="1">
    <source>
        <dbReference type="EMBL" id="MFC4068629.1"/>
    </source>
</evidence>
<reference evidence="2" key="1">
    <citation type="journal article" date="2019" name="Int. J. Syst. Evol. Microbiol.">
        <title>The Global Catalogue of Microorganisms (GCM) 10K type strain sequencing project: providing services to taxonomists for standard genome sequencing and annotation.</title>
        <authorList>
            <consortium name="The Broad Institute Genomics Platform"/>
            <consortium name="The Broad Institute Genome Sequencing Center for Infectious Disease"/>
            <person name="Wu L."/>
            <person name="Ma J."/>
        </authorList>
    </citation>
    <scope>NUCLEOTIDE SEQUENCE [LARGE SCALE GENOMIC DNA]</scope>
    <source>
        <strain evidence="2">TBRC 5832</strain>
    </source>
</reference>
<dbReference type="EMBL" id="JBHSBL010000019">
    <property type="protein sequence ID" value="MFC4068629.1"/>
    <property type="molecule type" value="Genomic_DNA"/>
</dbReference>
<name>A0ABV8IXG2_9ACTN</name>
<gene>
    <name evidence="1" type="ORF">ACFO0C_27180</name>
</gene>
<proteinExistence type="predicted"/>
<accession>A0ABV8IXG2</accession>
<sequence length="218" mass="23070">MPSSFAVSLAMSAAMVTVDPPDLGHLEAALLTVAEMPAGFELSAGTDPNVVEERYGYTDYCGFRRLNPNDQTLSGYALHRSFVRDGRSVSMTIGEPGATWANATVQDLMEQPTMCPEYSDAMQETDYRVTRVPLPGAGTNAAAIAESWSVVMSEGGLNGARELTAAVARGDVVATFTTERPRDEPNYVTDAEFAAIVAAGARKLDRATTPGTEPGGPT</sequence>
<dbReference type="RefSeq" id="WP_378069521.1">
    <property type="nucleotide sequence ID" value="NZ_JBHSBL010000019.1"/>
</dbReference>